<dbReference type="InterPro" id="IPR027417">
    <property type="entry name" value="P-loop_NTPase"/>
</dbReference>
<dbReference type="RefSeq" id="WP_200671243.1">
    <property type="nucleotide sequence ID" value="NZ_JACWCW010000055.1"/>
</dbReference>
<dbReference type="SUPFAM" id="SSF52540">
    <property type="entry name" value="P-loop containing nucleoside triphosphate hydrolases"/>
    <property type="match status" value="1"/>
</dbReference>
<dbReference type="EMBL" id="JAQYXL010000001">
    <property type="protein sequence ID" value="MEN3227173.1"/>
    <property type="molecule type" value="Genomic_DNA"/>
</dbReference>
<dbReference type="Pfam" id="PF20469">
    <property type="entry name" value="OLD-like_TOPRIM"/>
    <property type="match status" value="1"/>
</dbReference>
<keyword evidence="4" id="KW-1185">Reference proteome</keyword>
<feature type="domain" description="OLD protein-like TOPRIM" evidence="2">
    <location>
        <begin position="467"/>
        <end position="530"/>
    </location>
</feature>
<dbReference type="InterPro" id="IPR034139">
    <property type="entry name" value="TOPRIM_OLD"/>
</dbReference>
<feature type="domain" description="Endonuclease GajA/Old nuclease/RecF-like AAA" evidence="1">
    <location>
        <begin position="1"/>
        <end position="43"/>
    </location>
</feature>
<evidence type="ECO:0000259" key="2">
    <source>
        <dbReference type="Pfam" id="PF20469"/>
    </source>
</evidence>
<sequence>MKLDSFRVTNFRSVEDSGEITLKDLVCLVGKNEAGKTALLNALGGLNPHPATPLAYDKERDYPRRHLNDYAARHPESQGEAVVVTSSWTLSPAEVRLFTDELGPGCLNSNSVVIWRRYGDEACQFKVNLDYGAIIEHLMEAHGLDEAERAPLADATTTDEVRKALDALPERSAAQQALLDRIKAMPGKNAIGFAGGLLRSLMPQFMYFSYYDRMAGQIRVDDIVRNGDAPYHQPGHPHSNTKLDVGERVFLDFLEFAGTSVEEIKASTTYESLNAKCEAASNAITDQLQEYWTQNAFLELEVRVTKAEAGDPAPFNTGVIARARVRNTLHRVSVPFSERSAGFIWFFSFLVKFAQVSKRGGNLILLLDEPGLTLHGKAQADLLRYFDDRLVPKHQVIFSTHSPFMVPPDDLTLSRVVEDQVEMRRPGVWTTKGTKVRDDVLATDPDTLFPLQAALGYDVTQTLFIGKHTLLVEGPGDILFLKALSAQLKRRRRTELDRRWTICPAGGLDKIQSFVSLFKGANLHLAVMSDRAQGDKRKLEQLRAAAAIPESRIMNYPDVLGLPEGDVEDIFDPETYLGIVNGAFELKGRSSLTLAKLDKEAPGPGRLVKRMETLFRILPPSTPEFDHFSPADWLIRNPGFLDGDGPGVAATLDNAEKVIKAINAALSP</sequence>
<feature type="domain" description="Endonuclease GajA/Old nuclease/RecF-like AAA" evidence="1">
    <location>
        <begin position="263"/>
        <end position="406"/>
    </location>
</feature>
<accession>A0ABU9Z7A7</accession>
<reference evidence="3 4" key="1">
    <citation type="journal article" date="2023" name="PLoS ONE">
        <title>Complete genome assembly of Hawai'i environmental nontuberculous mycobacteria reveals unexpected co-isolation with methylobacteria.</title>
        <authorList>
            <person name="Hendrix J."/>
            <person name="Epperson L.E."/>
            <person name="Tong E.I."/>
            <person name="Chan Y.L."/>
            <person name="Hasan N.A."/>
            <person name="Dawrs S.N."/>
            <person name="Norton G.J."/>
            <person name="Virdi R."/>
            <person name="Crooks J.L."/>
            <person name="Chan E.D."/>
            <person name="Honda J.R."/>
            <person name="Strong M."/>
        </authorList>
    </citation>
    <scope>NUCLEOTIDE SEQUENCE [LARGE SCALE GENOMIC DNA]</scope>
    <source>
        <strain evidence="3 4">NJH_HI01</strain>
    </source>
</reference>
<evidence type="ECO:0000259" key="1">
    <source>
        <dbReference type="Pfam" id="PF13175"/>
    </source>
</evidence>
<comment type="caution">
    <text evidence="3">The sequence shown here is derived from an EMBL/GenBank/DDBJ whole genome shotgun (WGS) entry which is preliminary data.</text>
</comment>
<dbReference type="Pfam" id="PF13175">
    <property type="entry name" value="AAA_15"/>
    <property type="match status" value="2"/>
</dbReference>
<organism evidence="3 4">
    <name type="scientific">Methylorubrum rhodesianum</name>
    <dbReference type="NCBI Taxonomy" id="29427"/>
    <lineage>
        <taxon>Bacteria</taxon>
        <taxon>Pseudomonadati</taxon>
        <taxon>Pseudomonadota</taxon>
        <taxon>Alphaproteobacteria</taxon>
        <taxon>Hyphomicrobiales</taxon>
        <taxon>Methylobacteriaceae</taxon>
        <taxon>Methylorubrum</taxon>
    </lineage>
</organism>
<name>A0ABU9Z7A7_9HYPH</name>
<dbReference type="PANTHER" id="PTHR43581">
    <property type="entry name" value="ATP/GTP PHOSPHATASE"/>
    <property type="match status" value="1"/>
</dbReference>
<dbReference type="PANTHER" id="PTHR43581:SF3">
    <property type="entry name" value="AAA+ ATPASE DOMAIN-CONTAINING PROTEIN"/>
    <property type="match status" value="1"/>
</dbReference>
<dbReference type="InterPro" id="IPR041685">
    <property type="entry name" value="AAA_GajA/Old/RecF-like"/>
</dbReference>
<evidence type="ECO:0000313" key="4">
    <source>
        <dbReference type="Proteomes" id="UP001404845"/>
    </source>
</evidence>
<dbReference type="Gene3D" id="3.40.50.300">
    <property type="entry name" value="P-loop containing nucleotide triphosphate hydrolases"/>
    <property type="match status" value="2"/>
</dbReference>
<dbReference type="InterPro" id="IPR051396">
    <property type="entry name" value="Bact_Antivir_Def_Nuclease"/>
</dbReference>
<protein>
    <submittedName>
        <fullName evidence="3">AAA family ATPase</fullName>
    </submittedName>
</protein>
<proteinExistence type="predicted"/>
<evidence type="ECO:0000313" key="3">
    <source>
        <dbReference type="EMBL" id="MEN3227173.1"/>
    </source>
</evidence>
<dbReference type="Proteomes" id="UP001404845">
    <property type="component" value="Unassembled WGS sequence"/>
</dbReference>
<gene>
    <name evidence="3" type="ORF">PUR21_05795</name>
</gene>